<protein>
    <submittedName>
        <fullName evidence="1">Uncharacterized protein</fullName>
    </submittedName>
</protein>
<accession>A0ACB9WTU9</accession>
<comment type="caution">
    <text evidence="1">The sequence shown here is derived from an EMBL/GenBank/DDBJ whole genome shotgun (WGS) entry which is preliminary data.</text>
</comment>
<evidence type="ECO:0000313" key="2">
    <source>
        <dbReference type="Proteomes" id="UP001057452"/>
    </source>
</evidence>
<organism evidence="1 2">
    <name type="scientific">Chaenocephalus aceratus</name>
    <name type="common">Blackfin icefish</name>
    <name type="synonym">Chaenichthys aceratus</name>
    <dbReference type="NCBI Taxonomy" id="36190"/>
    <lineage>
        <taxon>Eukaryota</taxon>
        <taxon>Metazoa</taxon>
        <taxon>Chordata</taxon>
        <taxon>Craniata</taxon>
        <taxon>Vertebrata</taxon>
        <taxon>Euteleostomi</taxon>
        <taxon>Actinopterygii</taxon>
        <taxon>Neopterygii</taxon>
        <taxon>Teleostei</taxon>
        <taxon>Neoteleostei</taxon>
        <taxon>Acanthomorphata</taxon>
        <taxon>Eupercaria</taxon>
        <taxon>Perciformes</taxon>
        <taxon>Notothenioidei</taxon>
        <taxon>Channichthyidae</taxon>
        <taxon>Chaenocephalus</taxon>
    </lineage>
</organism>
<gene>
    <name evidence="1" type="ORF">KUCAC02_009433</name>
</gene>
<evidence type="ECO:0000313" key="1">
    <source>
        <dbReference type="EMBL" id="KAI4817154.1"/>
    </source>
</evidence>
<sequence>LNEQVLKHSEGSPNTLTSDLHSTQMGIMEANGERLSISVCGVNPLPSDVSRVVAGATGLARPGSVF</sequence>
<proteinExistence type="predicted"/>
<feature type="non-terminal residue" evidence="1">
    <location>
        <position position="66"/>
    </location>
</feature>
<dbReference type="Proteomes" id="UP001057452">
    <property type="component" value="Chromosome 12"/>
</dbReference>
<keyword evidence="2" id="KW-1185">Reference proteome</keyword>
<feature type="non-terminal residue" evidence="1">
    <location>
        <position position="1"/>
    </location>
</feature>
<reference evidence="1" key="1">
    <citation type="submission" date="2022-05" db="EMBL/GenBank/DDBJ databases">
        <title>Chromosome-level genome of Chaenocephalus aceratus.</title>
        <authorList>
            <person name="Park H."/>
        </authorList>
    </citation>
    <scope>NUCLEOTIDE SEQUENCE</scope>
    <source>
        <strain evidence="1">KU_202001</strain>
    </source>
</reference>
<name>A0ACB9WTU9_CHAAC</name>
<dbReference type="EMBL" id="CM043796">
    <property type="protein sequence ID" value="KAI4817154.1"/>
    <property type="molecule type" value="Genomic_DNA"/>
</dbReference>